<dbReference type="EMBL" id="MWWY01000048">
    <property type="protein sequence ID" value="OZG62121.1"/>
    <property type="molecule type" value="Genomic_DNA"/>
</dbReference>
<dbReference type="Pfam" id="PF05402">
    <property type="entry name" value="PqqD"/>
    <property type="match status" value="1"/>
</dbReference>
<dbReference type="InterPro" id="IPR041881">
    <property type="entry name" value="PqqD_sf"/>
</dbReference>
<sequence length="88" mass="9554">MKVKNGFVMRDVAGQTVIIATGEASRAFQGMIRVNETGRVIWQGLSDGLSVDDIVANITSKFDVDQAKATADVTDFVDQMRANGFLDE</sequence>
<evidence type="ECO:0000313" key="1">
    <source>
        <dbReference type="EMBL" id="OZG62121.1"/>
    </source>
</evidence>
<dbReference type="InterPro" id="IPR008792">
    <property type="entry name" value="PQQD"/>
</dbReference>
<dbReference type="Gene3D" id="1.10.10.1150">
    <property type="entry name" value="Coenzyme PQQ synthesis protein D (PqqD)"/>
    <property type="match status" value="1"/>
</dbReference>
<dbReference type="RefSeq" id="WP_094730662.1">
    <property type="nucleotide sequence ID" value="NZ_MWWY01000048.1"/>
</dbReference>
<comment type="caution">
    <text evidence="1">The sequence shown here is derived from an EMBL/GenBank/DDBJ whole genome shotgun (WGS) entry which is preliminary data.</text>
</comment>
<proteinExistence type="predicted"/>
<accession>A0A261FSF8</accession>
<dbReference type="OrthoDB" id="9795908at2"/>
<organism evidence="1 2">
    <name type="scientific">Bifidobacterium hapali</name>
    <dbReference type="NCBI Taxonomy" id="1630172"/>
    <lineage>
        <taxon>Bacteria</taxon>
        <taxon>Bacillati</taxon>
        <taxon>Actinomycetota</taxon>
        <taxon>Actinomycetes</taxon>
        <taxon>Bifidobacteriales</taxon>
        <taxon>Bifidobacteriaceae</taxon>
        <taxon>Bifidobacterium</taxon>
    </lineage>
</organism>
<gene>
    <name evidence="1" type="ORF">BHAP_2142</name>
</gene>
<dbReference type="AlphaFoldDB" id="A0A261FSF8"/>
<name>A0A261FSF8_9BIFI</name>
<protein>
    <submittedName>
        <fullName evidence="1">Coenzyme PQQ synthesis protein</fullName>
    </submittedName>
</protein>
<reference evidence="1 2" key="1">
    <citation type="journal article" date="2017" name="BMC Genomics">
        <title>Comparative genomic and phylogenomic analyses of the Bifidobacteriaceae family.</title>
        <authorList>
            <person name="Lugli G.A."/>
            <person name="Milani C."/>
            <person name="Turroni F."/>
            <person name="Duranti S."/>
            <person name="Mancabelli L."/>
            <person name="Mangifesta M."/>
            <person name="Ferrario C."/>
            <person name="Modesto M."/>
            <person name="Mattarelli P."/>
            <person name="Jiri K."/>
            <person name="van Sinderen D."/>
            <person name="Ventura M."/>
        </authorList>
    </citation>
    <scope>NUCLEOTIDE SEQUENCE [LARGE SCALE GENOMIC DNA]</scope>
    <source>
        <strain evidence="1 2">DSM 100202</strain>
    </source>
</reference>
<dbReference type="Proteomes" id="UP000216074">
    <property type="component" value="Unassembled WGS sequence"/>
</dbReference>
<evidence type="ECO:0000313" key="2">
    <source>
        <dbReference type="Proteomes" id="UP000216074"/>
    </source>
</evidence>
<keyword evidence="2" id="KW-1185">Reference proteome</keyword>